<evidence type="ECO:0000313" key="3">
    <source>
        <dbReference type="Proteomes" id="UP001363151"/>
    </source>
</evidence>
<organism evidence="2 3">
    <name type="scientific">Aureococcus anophagefferens</name>
    <name type="common">Harmful bloom alga</name>
    <dbReference type="NCBI Taxonomy" id="44056"/>
    <lineage>
        <taxon>Eukaryota</taxon>
        <taxon>Sar</taxon>
        <taxon>Stramenopiles</taxon>
        <taxon>Ochrophyta</taxon>
        <taxon>Pelagophyceae</taxon>
        <taxon>Pelagomonadales</taxon>
        <taxon>Pelagomonadaceae</taxon>
        <taxon>Aureococcus</taxon>
    </lineage>
</organism>
<evidence type="ECO:0000256" key="1">
    <source>
        <dbReference type="SAM" id="MobiDB-lite"/>
    </source>
</evidence>
<keyword evidence="3" id="KW-1185">Reference proteome</keyword>
<dbReference type="Proteomes" id="UP001363151">
    <property type="component" value="Unassembled WGS sequence"/>
</dbReference>
<gene>
    <name evidence="2" type="ORF">SO694_00030363</name>
</gene>
<evidence type="ECO:0000313" key="2">
    <source>
        <dbReference type="EMBL" id="KAK7232285.1"/>
    </source>
</evidence>
<name>A0ABR1FK58_AURAN</name>
<protein>
    <submittedName>
        <fullName evidence="2">Uncharacterized protein</fullName>
    </submittedName>
</protein>
<accession>A0ABR1FK58</accession>
<reference evidence="2 3" key="1">
    <citation type="submission" date="2024-03" db="EMBL/GenBank/DDBJ databases">
        <title>Aureococcus anophagefferens CCMP1851 and Kratosvirus quantuckense: Draft genome of a second virus-susceptible host strain in the model system.</title>
        <authorList>
            <person name="Chase E."/>
            <person name="Truchon A.R."/>
            <person name="Schepens W."/>
            <person name="Wilhelm S.W."/>
        </authorList>
    </citation>
    <scope>NUCLEOTIDE SEQUENCE [LARGE SCALE GENOMIC DNA]</scope>
    <source>
        <strain evidence="2 3">CCMP1851</strain>
    </source>
</reference>
<sequence length="217" mass="24055">MSFNKAESVAATSGYWRWVGDVEEMRKQRKSYRPKFRMNGTEAAIASLDPDWLLAQARAMNDAPRPESDDGATPRSAAPPPGYALCADIIARQQACKADARDAKLARRELRAAERSAAFKKGVMRNLKRATHDAPFMPTKHRNARPFASPRGYDGGPAGVDTYNDAKRGFYHSMDTNHHDVVHQLLDHETKHVDAVDHLTVNHAPLPEDRATVPSSA</sequence>
<comment type="caution">
    <text evidence="2">The sequence shown here is derived from an EMBL/GenBank/DDBJ whole genome shotgun (WGS) entry which is preliminary data.</text>
</comment>
<proteinExistence type="predicted"/>
<feature type="region of interest" description="Disordered" evidence="1">
    <location>
        <begin position="136"/>
        <end position="158"/>
    </location>
</feature>
<dbReference type="EMBL" id="JBBJCI010000370">
    <property type="protein sequence ID" value="KAK7232285.1"/>
    <property type="molecule type" value="Genomic_DNA"/>
</dbReference>